<dbReference type="Pfam" id="PF13205">
    <property type="entry name" value="Big_5"/>
    <property type="match status" value="1"/>
</dbReference>
<dbReference type="Proteomes" id="UP001497527">
    <property type="component" value="Unassembled WGS sequence"/>
</dbReference>
<protein>
    <submittedName>
        <fullName evidence="3">Big_5 domain-containing protein</fullName>
    </submittedName>
</protein>
<dbReference type="InterPro" id="IPR032812">
    <property type="entry name" value="SbsA_Ig"/>
</dbReference>
<reference evidence="3 4" key="1">
    <citation type="submission" date="2024-05" db="EMBL/GenBank/DDBJ databases">
        <authorList>
            <person name="Duchaud E."/>
        </authorList>
    </citation>
    <scope>NUCLEOTIDE SEQUENCE [LARGE SCALE GENOMIC DNA]</scope>
    <source>
        <strain evidence="3">Ena-SAMPLE-TAB-13-05-2024-13:56:06:370-140308</strain>
    </source>
</reference>
<organism evidence="3 4">
    <name type="scientific">Tenacibaculum polynesiense</name>
    <dbReference type="NCBI Taxonomy" id="3137857"/>
    <lineage>
        <taxon>Bacteria</taxon>
        <taxon>Pseudomonadati</taxon>
        <taxon>Bacteroidota</taxon>
        <taxon>Flavobacteriia</taxon>
        <taxon>Flavobacteriales</taxon>
        <taxon>Flavobacteriaceae</taxon>
        <taxon>Tenacibaculum</taxon>
    </lineage>
</organism>
<evidence type="ECO:0000256" key="1">
    <source>
        <dbReference type="ARBA" id="ARBA00022729"/>
    </source>
</evidence>
<dbReference type="PROSITE" id="PS51257">
    <property type="entry name" value="PROKAR_LIPOPROTEIN"/>
    <property type="match status" value="1"/>
</dbReference>
<comment type="caution">
    <text evidence="3">The sequence shown here is derived from an EMBL/GenBank/DDBJ whole genome shotgun (WGS) entry which is preliminary data.</text>
</comment>
<evidence type="ECO:0000259" key="2">
    <source>
        <dbReference type="Pfam" id="PF13205"/>
    </source>
</evidence>
<name>A0ABM9P9U3_9FLAO</name>
<proteinExistence type="predicted"/>
<sequence length="532" mass="61624">MKYFNQIFVLLLVLLTIGCARRGRPEGGPKDETAPIMVTASPPYESVNFKEDKIRIHFDEYIVLKELQKQLVVSPPMKNPPLITPQGTASKYINIKILDTLKPNTTYTFNFGNAVQDNNENNKLESFKYVFSTGTYIDSLSVKGNVADALEKETQKNINVLLYRVDSTYNDSIVYKRKPDYITNTLDSTLFNITNIREGKYVLLALKEEANDFIFNSKTDKIGFLKDPILLPKDSIIEEDIVFFKEIQPFQFKKAKEVSKGKIEFGFEGKQKDLKIELLSQVPNDFKYFTQFEQEKDTLNYWHSLVEADSLNFKVSHQKFIDTVTVRLRKKKVDSINVKSNISSTLHPTDTLFLTTNNPIVKHDTSKFTLIDKDTVNIDYKLQKIGINKLAVLFKQTPNNRYSLKVLPKGIIDLYETSNDSLNYSFKTLEAEDYGSIILEIKNEQNKPLIIELLQKDKVVKTEYISSSKKIEFNLLEPKEYSVRAIIDENNNRKWDTGNFLKKIQPEKIIYYETEFKLRANWVIQNEVFTIK</sequence>
<gene>
    <name evidence="3" type="ORF">T190423A01A_20105</name>
</gene>
<keyword evidence="1" id="KW-0732">Signal</keyword>
<accession>A0ABM9P9U3</accession>
<dbReference type="EMBL" id="CAXJIO010000011">
    <property type="protein sequence ID" value="CAL2102354.1"/>
    <property type="molecule type" value="Genomic_DNA"/>
</dbReference>
<feature type="domain" description="SbsA Ig-like" evidence="2">
    <location>
        <begin position="31"/>
        <end position="133"/>
    </location>
</feature>
<evidence type="ECO:0000313" key="4">
    <source>
        <dbReference type="Proteomes" id="UP001497527"/>
    </source>
</evidence>
<evidence type="ECO:0000313" key="3">
    <source>
        <dbReference type="EMBL" id="CAL2102354.1"/>
    </source>
</evidence>
<keyword evidence="4" id="KW-1185">Reference proteome</keyword>
<dbReference type="RefSeq" id="WP_348715553.1">
    <property type="nucleotide sequence ID" value="NZ_CAXJIO010000011.1"/>
</dbReference>